<dbReference type="Gene3D" id="3.20.20.140">
    <property type="entry name" value="Metal-dependent hydrolases"/>
    <property type="match status" value="1"/>
</dbReference>
<dbReference type="OrthoDB" id="265149at2"/>
<keyword evidence="1" id="KW-0732">Signal</keyword>
<feature type="domain" description="Amidohydrolase-related" evidence="2">
    <location>
        <begin position="45"/>
        <end position="278"/>
    </location>
</feature>
<evidence type="ECO:0000313" key="4">
    <source>
        <dbReference type="Proteomes" id="UP000187735"/>
    </source>
</evidence>
<dbReference type="SUPFAM" id="SSF51556">
    <property type="entry name" value="Metallo-dependent hydrolases"/>
    <property type="match status" value="1"/>
</dbReference>
<organism evidence="3 4">
    <name type="scientific">Fuerstiella marisgermanici</name>
    <dbReference type="NCBI Taxonomy" id="1891926"/>
    <lineage>
        <taxon>Bacteria</taxon>
        <taxon>Pseudomonadati</taxon>
        <taxon>Planctomycetota</taxon>
        <taxon>Planctomycetia</taxon>
        <taxon>Planctomycetales</taxon>
        <taxon>Planctomycetaceae</taxon>
        <taxon>Fuerstiella</taxon>
    </lineage>
</organism>
<dbReference type="STRING" id="1891926.Fuma_04505"/>
<dbReference type="InterPro" id="IPR006680">
    <property type="entry name" value="Amidohydro-rel"/>
</dbReference>
<evidence type="ECO:0000313" key="3">
    <source>
        <dbReference type="EMBL" id="APZ94855.1"/>
    </source>
</evidence>
<dbReference type="PROSITE" id="PS51318">
    <property type="entry name" value="TAT"/>
    <property type="match status" value="1"/>
</dbReference>
<evidence type="ECO:0000259" key="2">
    <source>
        <dbReference type="Pfam" id="PF04909"/>
    </source>
</evidence>
<dbReference type="InterPro" id="IPR032466">
    <property type="entry name" value="Metal_Hydrolase"/>
</dbReference>
<dbReference type="InterPro" id="IPR006311">
    <property type="entry name" value="TAT_signal"/>
</dbReference>
<dbReference type="Pfam" id="PF04909">
    <property type="entry name" value="Amidohydro_2"/>
    <property type="match status" value="1"/>
</dbReference>
<sequence length="286" mass="31736" precursor="true">MLNRRHLLKLTGVAAAAGTFPVSAAERVEGVIDTNVSLFAWPFRRLPLDSTTKLMQKLRSLNVSQVWAGSFEGLLHRDIAAVNQRLAAECRPHADMVPVGSINLALPGWPDDLQRCAGEHQMKVIRLHPNYHGYTLLDTEFTELLQLAQDASLIVQIVVAMEDGRTQHPQLQVPDTDVQPLLTLKKKYPNVRIQLLNHRLRSPLLTQLAGLPNIYFDTARVDGTDAVPQLVKAVPKGRVLYGSHAPLLIPEAAMIRVHESGRLVDEQLRAVYTDNASNVLLKRASV</sequence>
<dbReference type="AlphaFoldDB" id="A0A1P8WLC4"/>
<accession>A0A1P8WLC4</accession>
<keyword evidence="4" id="KW-1185">Reference proteome</keyword>
<gene>
    <name evidence="3" type="ORF">Fuma_04505</name>
</gene>
<name>A0A1P8WLC4_9PLAN</name>
<reference evidence="3 4" key="1">
    <citation type="journal article" date="2016" name="Front. Microbiol.">
        <title>Fuerstia marisgermanicae gen. nov., sp. nov., an Unusual Member of the Phylum Planctomycetes from the German Wadden Sea.</title>
        <authorList>
            <person name="Kohn T."/>
            <person name="Heuer A."/>
            <person name="Jogler M."/>
            <person name="Vollmers J."/>
            <person name="Boedeker C."/>
            <person name="Bunk B."/>
            <person name="Rast P."/>
            <person name="Borchert D."/>
            <person name="Glockner I."/>
            <person name="Freese H.M."/>
            <person name="Klenk H.P."/>
            <person name="Overmann J."/>
            <person name="Kaster A.K."/>
            <person name="Rohde M."/>
            <person name="Wiegand S."/>
            <person name="Jogler C."/>
        </authorList>
    </citation>
    <scope>NUCLEOTIDE SEQUENCE [LARGE SCALE GENOMIC DNA]</scope>
    <source>
        <strain evidence="3 4">NH11</strain>
    </source>
</reference>
<feature type="signal peptide" evidence="1">
    <location>
        <begin position="1"/>
        <end position="24"/>
    </location>
</feature>
<dbReference type="GO" id="GO:0016787">
    <property type="term" value="F:hydrolase activity"/>
    <property type="evidence" value="ECO:0007669"/>
    <property type="project" value="UniProtKB-KW"/>
</dbReference>
<dbReference type="RefSeq" id="WP_083732246.1">
    <property type="nucleotide sequence ID" value="NZ_CP017641.1"/>
</dbReference>
<keyword evidence="3" id="KW-0378">Hydrolase</keyword>
<dbReference type="KEGG" id="fmr:Fuma_04505"/>
<protein>
    <submittedName>
        <fullName evidence="3">Putative metal-dependent hydrolase of the TIM-barrel fold protein</fullName>
    </submittedName>
</protein>
<proteinExistence type="predicted"/>
<dbReference type="Proteomes" id="UP000187735">
    <property type="component" value="Chromosome"/>
</dbReference>
<evidence type="ECO:0000256" key="1">
    <source>
        <dbReference type="SAM" id="SignalP"/>
    </source>
</evidence>
<dbReference type="EMBL" id="CP017641">
    <property type="protein sequence ID" value="APZ94855.1"/>
    <property type="molecule type" value="Genomic_DNA"/>
</dbReference>
<feature type="chain" id="PRO_5012953046" evidence="1">
    <location>
        <begin position="25"/>
        <end position="286"/>
    </location>
</feature>